<proteinExistence type="predicted"/>
<dbReference type="EMBL" id="AMZH03010786">
    <property type="protein sequence ID" value="RRT54083.1"/>
    <property type="molecule type" value="Genomic_DNA"/>
</dbReference>
<protein>
    <submittedName>
        <fullName evidence="2">Uncharacterized protein</fullName>
    </submittedName>
</protein>
<evidence type="ECO:0000256" key="1">
    <source>
        <dbReference type="SAM" id="MobiDB-lite"/>
    </source>
</evidence>
<gene>
    <name evidence="2" type="ORF">B296_00045641</name>
</gene>
<dbReference type="AlphaFoldDB" id="A0A426YQR8"/>
<sequence length="136" mass="15624">MLHGERKLRTEVSNNCSLVYFAQRWSHRDLAIVASRRMRQHDNRTFARAGARSRDVSPSAAPSLKSASSGSRDITRIFRARPTYPDQLTGICPFRYNKHSRKYEETPSRYYALLAVYPRVSVPHPLISRSHSEGYA</sequence>
<reference evidence="2 3" key="1">
    <citation type="journal article" date="2014" name="Agronomy (Basel)">
        <title>A Draft Genome Sequence for Ensete ventricosum, the Drought-Tolerant Tree Against Hunger.</title>
        <authorList>
            <person name="Harrison J."/>
            <person name="Moore K.A."/>
            <person name="Paszkiewicz K."/>
            <person name="Jones T."/>
            <person name="Grant M."/>
            <person name="Ambacheew D."/>
            <person name="Muzemil S."/>
            <person name="Studholme D.J."/>
        </authorList>
    </citation>
    <scope>NUCLEOTIDE SEQUENCE [LARGE SCALE GENOMIC DNA]</scope>
</reference>
<dbReference type="Proteomes" id="UP000287651">
    <property type="component" value="Unassembled WGS sequence"/>
</dbReference>
<organism evidence="2 3">
    <name type="scientific">Ensete ventricosum</name>
    <name type="common">Abyssinian banana</name>
    <name type="synonym">Musa ensete</name>
    <dbReference type="NCBI Taxonomy" id="4639"/>
    <lineage>
        <taxon>Eukaryota</taxon>
        <taxon>Viridiplantae</taxon>
        <taxon>Streptophyta</taxon>
        <taxon>Embryophyta</taxon>
        <taxon>Tracheophyta</taxon>
        <taxon>Spermatophyta</taxon>
        <taxon>Magnoliopsida</taxon>
        <taxon>Liliopsida</taxon>
        <taxon>Zingiberales</taxon>
        <taxon>Musaceae</taxon>
        <taxon>Ensete</taxon>
    </lineage>
</organism>
<accession>A0A426YQR8</accession>
<feature type="region of interest" description="Disordered" evidence="1">
    <location>
        <begin position="45"/>
        <end position="72"/>
    </location>
</feature>
<name>A0A426YQR8_ENSVE</name>
<evidence type="ECO:0000313" key="2">
    <source>
        <dbReference type="EMBL" id="RRT54083.1"/>
    </source>
</evidence>
<evidence type="ECO:0000313" key="3">
    <source>
        <dbReference type="Proteomes" id="UP000287651"/>
    </source>
</evidence>
<comment type="caution">
    <text evidence="2">The sequence shown here is derived from an EMBL/GenBank/DDBJ whole genome shotgun (WGS) entry which is preliminary data.</text>
</comment>
<feature type="compositionally biased region" description="Low complexity" evidence="1">
    <location>
        <begin position="57"/>
        <end position="71"/>
    </location>
</feature>